<evidence type="ECO:0000256" key="4">
    <source>
        <dbReference type="ARBA" id="ARBA00023004"/>
    </source>
</evidence>
<protein>
    <submittedName>
        <fullName evidence="9">Formate dehydrogenase subunit gamma</fullName>
    </submittedName>
</protein>
<accession>A0A345ZW00</accession>
<gene>
    <name evidence="9" type="ORF">DW352_11585</name>
</gene>
<comment type="cofactor">
    <cofactor evidence="6">
        <name>[2Fe-2S] cluster</name>
        <dbReference type="ChEBI" id="CHEBI:190135"/>
    </cofactor>
</comment>
<dbReference type="InterPro" id="IPR028431">
    <property type="entry name" value="NADP_DH_HndA-like"/>
</dbReference>
<dbReference type="InterPro" id="IPR041921">
    <property type="entry name" value="NuoE_N"/>
</dbReference>
<dbReference type="PANTHER" id="PTHR43342">
    <property type="entry name" value="NADH-QUINONE OXIDOREDUCTASE, E SUBUNIT"/>
    <property type="match status" value="1"/>
</dbReference>
<dbReference type="RefSeq" id="WP_115691385.1">
    <property type="nucleotide sequence ID" value="NZ_CP031417.1"/>
</dbReference>
<dbReference type="SUPFAM" id="SSF52833">
    <property type="entry name" value="Thioredoxin-like"/>
    <property type="match status" value="1"/>
</dbReference>
<name>A0A345ZW00_9HYPH</name>
<organism evidence="9 10">
    <name type="scientific">Pseudolabrys taiwanensis</name>
    <dbReference type="NCBI Taxonomy" id="331696"/>
    <lineage>
        <taxon>Bacteria</taxon>
        <taxon>Pseudomonadati</taxon>
        <taxon>Pseudomonadota</taxon>
        <taxon>Alphaproteobacteria</taxon>
        <taxon>Hyphomicrobiales</taxon>
        <taxon>Xanthobacteraceae</taxon>
        <taxon>Pseudolabrys</taxon>
    </lineage>
</organism>
<comment type="catalytic activity">
    <reaction evidence="7">
        <text>a quinone + NADH + 5 H(+)(in) = a quinol + NAD(+) + 4 H(+)(out)</text>
        <dbReference type="Rhea" id="RHEA:57888"/>
        <dbReference type="ChEBI" id="CHEBI:15378"/>
        <dbReference type="ChEBI" id="CHEBI:24646"/>
        <dbReference type="ChEBI" id="CHEBI:57540"/>
        <dbReference type="ChEBI" id="CHEBI:57945"/>
        <dbReference type="ChEBI" id="CHEBI:132124"/>
    </reaction>
</comment>
<dbReference type="Pfam" id="PF01257">
    <property type="entry name" value="2Fe-2S_thioredx"/>
    <property type="match status" value="1"/>
</dbReference>
<dbReference type="OrthoDB" id="9807941at2"/>
<dbReference type="PANTHER" id="PTHR43342:SF1">
    <property type="entry name" value="BIFURCATING [FEFE] HYDROGENASE GAMMA SUBUNIT"/>
    <property type="match status" value="1"/>
</dbReference>
<dbReference type="Gene3D" id="1.10.10.1590">
    <property type="entry name" value="NADH-quinone oxidoreductase subunit E"/>
    <property type="match status" value="1"/>
</dbReference>
<dbReference type="GO" id="GO:0046872">
    <property type="term" value="F:metal ion binding"/>
    <property type="evidence" value="ECO:0007669"/>
    <property type="project" value="UniProtKB-KW"/>
</dbReference>
<dbReference type="InterPro" id="IPR036249">
    <property type="entry name" value="Thioredoxin-like_sf"/>
</dbReference>
<dbReference type="NCBIfam" id="NF004638">
    <property type="entry name" value="PRK05988.1"/>
    <property type="match status" value="1"/>
</dbReference>
<dbReference type="CDD" id="cd03081">
    <property type="entry name" value="TRX_Fd_NuoE_FDH_gamma"/>
    <property type="match status" value="1"/>
</dbReference>
<dbReference type="PROSITE" id="PS01099">
    <property type="entry name" value="COMPLEX1_24K"/>
    <property type="match status" value="1"/>
</dbReference>
<evidence type="ECO:0000313" key="9">
    <source>
        <dbReference type="EMBL" id="AXK81097.1"/>
    </source>
</evidence>
<feature type="binding site" evidence="8">
    <location>
        <position position="82"/>
    </location>
    <ligand>
        <name>[2Fe-2S] cluster</name>
        <dbReference type="ChEBI" id="CHEBI:190135"/>
    </ligand>
</feature>
<dbReference type="InterPro" id="IPR002023">
    <property type="entry name" value="NuoE-like"/>
</dbReference>
<dbReference type="AlphaFoldDB" id="A0A345ZW00"/>
<feature type="binding site" evidence="8">
    <location>
        <position position="127"/>
    </location>
    <ligand>
        <name>[2Fe-2S] cluster</name>
        <dbReference type="ChEBI" id="CHEBI:190135"/>
    </ligand>
</feature>
<dbReference type="GO" id="GO:0051537">
    <property type="term" value="F:2 iron, 2 sulfur cluster binding"/>
    <property type="evidence" value="ECO:0007669"/>
    <property type="project" value="UniProtKB-KW"/>
</dbReference>
<evidence type="ECO:0000313" key="10">
    <source>
        <dbReference type="Proteomes" id="UP000254889"/>
    </source>
</evidence>
<evidence type="ECO:0000256" key="7">
    <source>
        <dbReference type="ARBA" id="ARBA00047712"/>
    </source>
</evidence>
<dbReference type="FunFam" id="1.10.10.1590:FF:000001">
    <property type="entry name" value="NADH-quinone oxidoreductase subunit E"/>
    <property type="match status" value="1"/>
</dbReference>
<dbReference type="PIRSF" id="PIRSF000216">
    <property type="entry name" value="NADH_DH_24kDa"/>
    <property type="match status" value="1"/>
</dbReference>
<keyword evidence="5 8" id="KW-0411">Iron-sulfur</keyword>
<dbReference type="KEGG" id="ptaw:DW352_11585"/>
<evidence type="ECO:0000256" key="5">
    <source>
        <dbReference type="ARBA" id="ARBA00023014"/>
    </source>
</evidence>
<sequence>MNKHQGWNADVVTEVIAGHAGQEGSLLPILHDLQEAFGYIPEAAEPMIAQALNISRAEVHGVVTFYHDFRHEPAGRHVLKLCRAEACQSCGGDALAAHAEQKLGVKLGETTGDGRVTVEAVYCLGLCATAPSAMINGRLVGRLNDKKLDKLLAEVAR</sequence>
<evidence type="ECO:0000256" key="8">
    <source>
        <dbReference type="PIRSR" id="PIRSR000216-1"/>
    </source>
</evidence>
<dbReference type="GO" id="GO:0016491">
    <property type="term" value="F:oxidoreductase activity"/>
    <property type="evidence" value="ECO:0007669"/>
    <property type="project" value="InterPro"/>
</dbReference>
<dbReference type="Proteomes" id="UP000254889">
    <property type="component" value="Chromosome"/>
</dbReference>
<keyword evidence="4 8" id="KW-0408">Iron</keyword>
<keyword evidence="3 8" id="KW-0479">Metal-binding</keyword>
<reference evidence="9 10" key="1">
    <citation type="submission" date="2018-07" db="EMBL/GenBank/DDBJ databases">
        <authorList>
            <person name="Quirk P.G."/>
            <person name="Krulwich T.A."/>
        </authorList>
    </citation>
    <scope>NUCLEOTIDE SEQUENCE [LARGE SCALE GENOMIC DNA]</scope>
    <source>
        <strain evidence="9 10">CC-BB4</strain>
    </source>
</reference>
<evidence type="ECO:0000256" key="1">
    <source>
        <dbReference type="ARBA" id="ARBA00010643"/>
    </source>
</evidence>
<keyword evidence="10" id="KW-1185">Reference proteome</keyword>
<evidence type="ECO:0000256" key="3">
    <source>
        <dbReference type="ARBA" id="ARBA00022723"/>
    </source>
</evidence>
<evidence type="ECO:0000256" key="6">
    <source>
        <dbReference type="ARBA" id="ARBA00034078"/>
    </source>
</evidence>
<proteinExistence type="inferred from homology"/>
<dbReference type="Gene3D" id="3.40.30.10">
    <property type="entry name" value="Glutaredoxin"/>
    <property type="match status" value="1"/>
</dbReference>
<feature type="binding site" evidence="8">
    <location>
        <position position="123"/>
    </location>
    <ligand>
        <name>[2Fe-2S] cluster</name>
        <dbReference type="ChEBI" id="CHEBI:190135"/>
    </ligand>
</feature>
<comment type="similarity">
    <text evidence="1">Belongs to the complex I 24 kDa subunit family.</text>
</comment>
<evidence type="ECO:0000256" key="2">
    <source>
        <dbReference type="ARBA" id="ARBA00022714"/>
    </source>
</evidence>
<comment type="cofactor">
    <cofactor evidence="8">
        <name>[2Fe-2S] cluster</name>
        <dbReference type="ChEBI" id="CHEBI:190135"/>
    </cofactor>
    <text evidence="8">Binds 1 [2Fe-2S] cluster.</text>
</comment>
<feature type="binding site" evidence="8">
    <location>
        <position position="87"/>
    </location>
    <ligand>
        <name>[2Fe-2S] cluster</name>
        <dbReference type="ChEBI" id="CHEBI:190135"/>
    </ligand>
</feature>
<dbReference type="EMBL" id="CP031417">
    <property type="protein sequence ID" value="AXK81097.1"/>
    <property type="molecule type" value="Genomic_DNA"/>
</dbReference>
<keyword evidence="2 8" id="KW-0001">2Fe-2S</keyword>